<evidence type="ECO:0000313" key="3">
    <source>
        <dbReference type="Proteomes" id="UP000613840"/>
    </source>
</evidence>
<keyword evidence="3" id="KW-1185">Reference proteome</keyword>
<reference evidence="2" key="2">
    <citation type="submission" date="2020-09" db="EMBL/GenBank/DDBJ databases">
        <authorList>
            <person name="Sun Q."/>
            <person name="Zhou Y."/>
        </authorList>
    </citation>
    <scope>NUCLEOTIDE SEQUENCE</scope>
    <source>
        <strain evidence="2">CGMCC 4.7306</strain>
    </source>
</reference>
<feature type="region of interest" description="Disordered" evidence="1">
    <location>
        <begin position="160"/>
        <end position="186"/>
    </location>
</feature>
<gene>
    <name evidence="2" type="ORF">GCM10011575_27390</name>
</gene>
<sequence>MATAARPLDARSDLVVDTYELGRGAGRSMLVRRTAEAPAELGIDVIGVPQGSPVEFDLRLEAVVEGVLLTGTAEVRLAGQCVRCLVDITETAVVDFQELYVYPDNESGDAETEDEIRHLEGDLLDLEPVLRDSVVLELPFQPLCRPDCPGLCPDCGADLNEDPEHEHAAPIDPRWSGLASWPQQQD</sequence>
<dbReference type="AlphaFoldDB" id="A0A917SAA7"/>
<protein>
    <recommendedName>
        <fullName evidence="4">Metal-binding protein</fullName>
    </recommendedName>
</protein>
<accession>A0A917SAA7</accession>
<comment type="caution">
    <text evidence="2">The sequence shown here is derived from an EMBL/GenBank/DDBJ whole genome shotgun (WGS) entry which is preliminary data.</text>
</comment>
<evidence type="ECO:0000313" key="2">
    <source>
        <dbReference type="EMBL" id="GGL67403.1"/>
    </source>
</evidence>
<organism evidence="2 3">
    <name type="scientific">Microlunatus endophyticus</name>
    <dbReference type="NCBI Taxonomy" id="1716077"/>
    <lineage>
        <taxon>Bacteria</taxon>
        <taxon>Bacillati</taxon>
        <taxon>Actinomycetota</taxon>
        <taxon>Actinomycetes</taxon>
        <taxon>Propionibacteriales</taxon>
        <taxon>Propionibacteriaceae</taxon>
        <taxon>Microlunatus</taxon>
    </lineage>
</organism>
<reference evidence="2" key="1">
    <citation type="journal article" date="2014" name="Int. J. Syst. Evol. Microbiol.">
        <title>Complete genome sequence of Corynebacterium casei LMG S-19264T (=DSM 44701T), isolated from a smear-ripened cheese.</title>
        <authorList>
            <consortium name="US DOE Joint Genome Institute (JGI-PGF)"/>
            <person name="Walter F."/>
            <person name="Albersmeier A."/>
            <person name="Kalinowski J."/>
            <person name="Ruckert C."/>
        </authorList>
    </citation>
    <scope>NUCLEOTIDE SEQUENCE</scope>
    <source>
        <strain evidence="2">CGMCC 4.7306</strain>
    </source>
</reference>
<dbReference type="Proteomes" id="UP000613840">
    <property type="component" value="Unassembled WGS sequence"/>
</dbReference>
<dbReference type="InterPro" id="IPR003772">
    <property type="entry name" value="YceD"/>
</dbReference>
<name>A0A917SAA7_9ACTN</name>
<dbReference type="Pfam" id="PF02620">
    <property type="entry name" value="YceD"/>
    <property type="match status" value="1"/>
</dbReference>
<proteinExistence type="predicted"/>
<evidence type="ECO:0000256" key="1">
    <source>
        <dbReference type="SAM" id="MobiDB-lite"/>
    </source>
</evidence>
<dbReference type="RefSeq" id="WP_373288850.1">
    <property type="nucleotide sequence ID" value="NZ_BMMZ01000006.1"/>
</dbReference>
<evidence type="ECO:0008006" key="4">
    <source>
        <dbReference type="Google" id="ProtNLM"/>
    </source>
</evidence>
<dbReference type="PANTHER" id="PTHR34374">
    <property type="entry name" value="LARGE RIBOSOMAL RNA SUBUNIT ACCUMULATION PROTEIN YCED HOMOLOG 1, CHLOROPLASTIC"/>
    <property type="match status" value="1"/>
</dbReference>
<dbReference type="EMBL" id="BMMZ01000006">
    <property type="protein sequence ID" value="GGL67403.1"/>
    <property type="molecule type" value="Genomic_DNA"/>
</dbReference>
<dbReference type="PANTHER" id="PTHR34374:SF1">
    <property type="entry name" value="LARGE RIBOSOMAL RNA SUBUNIT ACCUMULATION PROTEIN YCED HOMOLOG 1, CHLOROPLASTIC"/>
    <property type="match status" value="1"/>
</dbReference>